<evidence type="ECO:0000256" key="9">
    <source>
        <dbReference type="ARBA" id="ARBA00022989"/>
    </source>
</evidence>
<name>A0A1C0Z296_9BACL</name>
<keyword evidence="8 13" id="KW-0864">Zinc transport</keyword>
<evidence type="ECO:0000256" key="4">
    <source>
        <dbReference type="ARBA" id="ARBA00022475"/>
    </source>
</evidence>
<reference evidence="14 15" key="1">
    <citation type="submission" date="2016-07" db="EMBL/GenBank/DDBJ databases">
        <title>Caryophanon latum genome sequencing.</title>
        <authorList>
            <person name="Verma A."/>
            <person name="Pal Y."/>
            <person name="Krishnamurthi S."/>
        </authorList>
    </citation>
    <scope>NUCLEOTIDE SEQUENCE [LARGE SCALE GENOMIC DNA]</scope>
    <source>
        <strain evidence="14 15">DSM 14151</strain>
    </source>
</reference>
<feature type="binding site" description="M2 metal binding site" evidence="13">
    <location>
        <position position="144"/>
    </location>
    <ligand>
        <name>Fe(2+)</name>
        <dbReference type="ChEBI" id="CHEBI:29033"/>
    </ligand>
</feature>
<keyword evidence="4 13" id="KW-1003">Cell membrane</keyword>
<accession>A0A1C0Z296</accession>
<feature type="transmembrane region" description="Helical" evidence="13">
    <location>
        <begin position="257"/>
        <end position="275"/>
    </location>
</feature>
<feature type="binding site" description="M2 metal binding site" evidence="13">
    <location>
        <position position="147"/>
    </location>
    <ligand>
        <name>Fe(2+)</name>
        <dbReference type="ChEBI" id="CHEBI:29033"/>
    </ligand>
</feature>
<dbReference type="GO" id="GO:0005385">
    <property type="term" value="F:zinc ion transmembrane transporter activity"/>
    <property type="evidence" value="ECO:0007669"/>
    <property type="project" value="UniProtKB-UniRule"/>
</dbReference>
<dbReference type="InterPro" id="IPR023498">
    <property type="entry name" value="Zn_transptr_ZupT"/>
</dbReference>
<feature type="binding site" description="M1 metal binding site" evidence="13">
    <location>
        <position position="147"/>
    </location>
    <ligand>
        <name>Zn(2+)</name>
        <dbReference type="ChEBI" id="CHEBI:29105"/>
    </ligand>
</feature>
<dbReference type="Pfam" id="PF02535">
    <property type="entry name" value="Zip"/>
    <property type="match status" value="1"/>
</dbReference>
<keyword evidence="7 13" id="KW-0862">Zinc</keyword>
<dbReference type="HAMAP" id="MF_00548">
    <property type="entry name" value="ZupT"/>
    <property type="match status" value="1"/>
</dbReference>
<feature type="transmembrane region" description="Helical" evidence="13">
    <location>
        <begin position="12"/>
        <end position="33"/>
    </location>
</feature>
<evidence type="ECO:0000256" key="7">
    <source>
        <dbReference type="ARBA" id="ARBA00022833"/>
    </source>
</evidence>
<keyword evidence="11 13" id="KW-0406">Ion transport</keyword>
<keyword evidence="10" id="KW-0408">Iron</keyword>
<keyword evidence="9 13" id="KW-1133">Transmembrane helix</keyword>
<comment type="similarity">
    <text evidence="2 13">Belongs to the ZIP transporter (TC 2.A.5) family. ZupT subfamily.</text>
</comment>
<dbReference type="GO" id="GO:0005886">
    <property type="term" value="C:plasma membrane"/>
    <property type="evidence" value="ECO:0007669"/>
    <property type="project" value="UniProtKB-SubCell"/>
</dbReference>
<sequence>MELAWSSDVLLAFALTLFAGLATGIGSLIAFFTKQTNKKFLSLALGFSAGVMIYVSLVEIFVKAKDALVGEHGEKTGYWLTLAGFFGGMLLIALIDRFIPKANNPHEVKSVEDVQQAQLQQNDIEAERLMKMGLFTALAIAIHNFPEGIATFMSVIQDPSVGVAVAIAVAIHNIPEGIAVAIPIFYATGKRMKAFKWSFASGLSEPLGALVAFVLLMPFLTDTMFGIVFAGVAGIMIFISIDELLPAAKKYDEEHSSIYGLVAGMAVMAVSLVLLS</sequence>
<keyword evidence="12 13" id="KW-0472">Membrane</keyword>
<dbReference type="OrthoDB" id="9787346at2"/>
<evidence type="ECO:0000256" key="10">
    <source>
        <dbReference type="ARBA" id="ARBA00023004"/>
    </source>
</evidence>
<evidence type="ECO:0000256" key="12">
    <source>
        <dbReference type="ARBA" id="ARBA00023136"/>
    </source>
</evidence>
<protein>
    <recommendedName>
        <fullName evidence="13">Zinc transporter ZupT</fullName>
    </recommendedName>
</protein>
<organism evidence="14 15">
    <name type="scientific">Caryophanon latum</name>
    <dbReference type="NCBI Taxonomy" id="33977"/>
    <lineage>
        <taxon>Bacteria</taxon>
        <taxon>Bacillati</taxon>
        <taxon>Bacillota</taxon>
        <taxon>Bacilli</taxon>
        <taxon>Bacillales</taxon>
        <taxon>Caryophanaceae</taxon>
        <taxon>Caryophanon</taxon>
    </lineage>
</organism>
<evidence type="ECO:0000256" key="6">
    <source>
        <dbReference type="ARBA" id="ARBA00022723"/>
    </source>
</evidence>
<gene>
    <name evidence="13" type="primary">zupT</name>
    <name evidence="14" type="ORF">A6K76_05250</name>
</gene>
<feature type="binding site" description="M2 metal binding site" evidence="13">
    <location>
        <position position="205"/>
    </location>
    <ligand>
        <name>Fe(2+)</name>
        <dbReference type="ChEBI" id="CHEBI:29033"/>
    </ligand>
</feature>
<feature type="transmembrane region" description="Helical" evidence="13">
    <location>
        <begin position="40"/>
        <end position="57"/>
    </location>
</feature>
<comment type="catalytic activity">
    <reaction evidence="13">
        <text>Zn(2+)(in) = Zn(2+)(out)</text>
        <dbReference type="Rhea" id="RHEA:29351"/>
        <dbReference type="ChEBI" id="CHEBI:29105"/>
    </reaction>
</comment>
<feature type="transmembrane region" description="Helical" evidence="13">
    <location>
        <begin position="162"/>
        <end position="187"/>
    </location>
</feature>
<dbReference type="Proteomes" id="UP000093482">
    <property type="component" value="Unassembled WGS sequence"/>
</dbReference>
<keyword evidence="15" id="KW-1185">Reference proteome</keyword>
<evidence type="ECO:0000256" key="2">
    <source>
        <dbReference type="ARBA" id="ARBA00009703"/>
    </source>
</evidence>
<feature type="transmembrane region" description="Helical" evidence="13">
    <location>
        <begin position="77"/>
        <end position="95"/>
    </location>
</feature>
<proteinExistence type="inferred from homology"/>
<feature type="binding site" description="M2 metal binding site" evidence="13">
    <location>
        <position position="176"/>
    </location>
    <ligand>
        <name>Fe(2+)</name>
        <dbReference type="ChEBI" id="CHEBI:29033"/>
    </ligand>
</feature>
<evidence type="ECO:0000256" key="1">
    <source>
        <dbReference type="ARBA" id="ARBA00004651"/>
    </source>
</evidence>
<evidence type="ECO:0000256" key="11">
    <source>
        <dbReference type="ARBA" id="ARBA00023065"/>
    </source>
</evidence>
<evidence type="ECO:0000313" key="15">
    <source>
        <dbReference type="Proteomes" id="UP000093482"/>
    </source>
</evidence>
<feature type="binding site" description="M2 metal binding site" evidence="13">
    <location>
        <position position="173"/>
    </location>
    <ligand>
        <name>Fe(2+)</name>
        <dbReference type="ChEBI" id="CHEBI:29033"/>
    </ligand>
</feature>
<keyword evidence="5 13" id="KW-0812">Transmembrane</keyword>
<feature type="transmembrane region" description="Helical" evidence="13">
    <location>
        <begin position="134"/>
        <end position="156"/>
    </location>
</feature>
<dbReference type="InterPro" id="IPR003689">
    <property type="entry name" value="ZIP"/>
</dbReference>
<evidence type="ECO:0000256" key="3">
    <source>
        <dbReference type="ARBA" id="ARBA00022448"/>
    </source>
</evidence>
<evidence type="ECO:0000313" key="14">
    <source>
        <dbReference type="EMBL" id="OCS93545.1"/>
    </source>
</evidence>
<evidence type="ECO:0000256" key="5">
    <source>
        <dbReference type="ARBA" id="ARBA00022692"/>
    </source>
</evidence>
<dbReference type="PANTHER" id="PTHR11040">
    <property type="entry name" value="ZINC/IRON TRANSPORTER"/>
    <property type="match status" value="1"/>
</dbReference>
<feature type="binding site" description="M1 metal binding site" evidence="13">
    <location>
        <position position="172"/>
    </location>
    <ligand>
        <name>Zn(2+)</name>
        <dbReference type="ChEBI" id="CHEBI:29105"/>
    </ligand>
</feature>
<dbReference type="GO" id="GO:0046872">
    <property type="term" value="F:metal ion binding"/>
    <property type="evidence" value="ECO:0007669"/>
    <property type="project" value="UniProtKB-KW"/>
</dbReference>
<keyword evidence="3 13" id="KW-0813">Transport</keyword>
<dbReference type="NCBIfam" id="NF003243">
    <property type="entry name" value="PRK04201.1"/>
    <property type="match status" value="1"/>
</dbReference>
<comment type="caution">
    <text evidence="14">The sequence shown here is derived from an EMBL/GenBank/DDBJ whole genome shotgun (WGS) entry which is preliminary data.</text>
</comment>
<evidence type="ECO:0000256" key="8">
    <source>
        <dbReference type="ARBA" id="ARBA00022906"/>
    </source>
</evidence>
<feature type="binding site" description="M1 metal binding site" evidence="13">
    <location>
        <position position="176"/>
    </location>
    <ligand>
        <name>Zn(2+)</name>
        <dbReference type="ChEBI" id="CHEBI:29105"/>
    </ligand>
</feature>
<evidence type="ECO:0000256" key="13">
    <source>
        <dbReference type="HAMAP-Rule" id="MF_00548"/>
    </source>
</evidence>
<comment type="subcellular location">
    <subcellularLocation>
        <location evidence="1 13">Cell membrane</location>
        <topology evidence="1 13">Multi-pass membrane protein</topology>
    </subcellularLocation>
</comment>
<dbReference type="EMBL" id="MATO01000007">
    <property type="protein sequence ID" value="OCS93545.1"/>
    <property type="molecule type" value="Genomic_DNA"/>
</dbReference>
<comment type="function">
    <text evidence="13">Mediates zinc uptake. May also transport other divalent cations.</text>
</comment>
<dbReference type="PANTHER" id="PTHR11040:SF205">
    <property type="entry name" value="ZINC TRANSPORTER ZUPT"/>
    <property type="match status" value="1"/>
</dbReference>
<dbReference type="AlphaFoldDB" id="A0A1C0Z296"/>
<keyword evidence="6" id="KW-0479">Metal-binding</keyword>
<dbReference type="RefSeq" id="WP_066461687.1">
    <property type="nucleotide sequence ID" value="NZ_MATO01000007.1"/>
</dbReference>
<feature type="transmembrane region" description="Helical" evidence="13">
    <location>
        <begin position="199"/>
        <end position="219"/>
    </location>
</feature>